<evidence type="ECO:0000313" key="1">
    <source>
        <dbReference type="EMBL" id="OSS47712.1"/>
    </source>
</evidence>
<evidence type="ECO:0000313" key="2">
    <source>
        <dbReference type="Proteomes" id="UP000193240"/>
    </source>
</evidence>
<dbReference type="AlphaFoldDB" id="A0A1Y2LVS0"/>
<name>A0A1Y2LVS0_EPING</name>
<accession>A0A1Y2LVS0</accession>
<dbReference type="EMBL" id="KZ107848">
    <property type="protein sequence ID" value="OSS47712.1"/>
    <property type="molecule type" value="Genomic_DNA"/>
</dbReference>
<dbReference type="Proteomes" id="UP000193240">
    <property type="component" value="Unassembled WGS sequence"/>
</dbReference>
<proteinExistence type="predicted"/>
<reference evidence="1 2" key="1">
    <citation type="journal article" date="2017" name="Genome Announc.">
        <title>Genome sequence of the saprophytic ascomycete Epicoccum nigrum ICMP 19927 strain isolated from New Zealand.</title>
        <authorList>
            <person name="Fokin M."/>
            <person name="Fleetwood D."/>
            <person name="Weir B.S."/>
            <person name="Villas-Boas S.G."/>
        </authorList>
    </citation>
    <scope>NUCLEOTIDE SEQUENCE [LARGE SCALE GENOMIC DNA]</scope>
    <source>
        <strain evidence="1 2">ICMP 19927</strain>
    </source>
</reference>
<protein>
    <submittedName>
        <fullName evidence="1">Uncharacterized protein</fullName>
    </submittedName>
</protein>
<organism evidence="1 2">
    <name type="scientific">Epicoccum nigrum</name>
    <name type="common">Soil fungus</name>
    <name type="synonym">Epicoccum purpurascens</name>
    <dbReference type="NCBI Taxonomy" id="105696"/>
    <lineage>
        <taxon>Eukaryota</taxon>
        <taxon>Fungi</taxon>
        <taxon>Dikarya</taxon>
        <taxon>Ascomycota</taxon>
        <taxon>Pezizomycotina</taxon>
        <taxon>Dothideomycetes</taxon>
        <taxon>Pleosporomycetidae</taxon>
        <taxon>Pleosporales</taxon>
        <taxon>Pleosporineae</taxon>
        <taxon>Didymellaceae</taxon>
        <taxon>Epicoccum</taxon>
    </lineage>
</organism>
<dbReference type="InParanoid" id="A0A1Y2LVS0"/>
<sequence>MEIAGVVLGAVPIIIYALESYEKAAEILKYAHKWLDTIQEIQDDIEVQVYVLRTTLQSLGIEWTHQSGIPITEIETALKERKPLKRDMFLRIIKRVDTLMTEMAKDLCPDAKRPSRFPHIPL</sequence>
<gene>
    <name evidence="1" type="ORF">B5807_07297</name>
</gene>
<keyword evidence="2" id="KW-1185">Reference proteome</keyword>